<feature type="domain" description="Fumarylacetoacetase-like C-terminal" evidence="3">
    <location>
        <begin position="104"/>
        <end position="309"/>
    </location>
</feature>
<dbReference type="GO" id="GO:0019752">
    <property type="term" value="P:carboxylic acid metabolic process"/>
    <property type="evidence" value="ECO:0007669"/>
    <property type="project" value="UniProtKB-ARBA"/>
</dbReference>
<sequence length="315" mass="34911">MKLITFKTNGYSRLGTLTEKNEVVDLNYAFQALLQSKGKFRSETIAEAYVPSDAKGFIEGGEESLNYAKEAIDFAQAKPDVFNHQLIYKKEDVKIEAPIQNPGKMFCVGHNYEEHIKEMGRDLPENPVVFAKFDNTIVGPEDDIVHYPISDKLDYEAELAFVIGKEAKNVSEADALNYVAGYTIVNDVTYRDIQQRTLQWLQGKTVDGTAPMGPWIMTSDELQDPDGLELVLTLNGEEMQRSNTSNHVFTVQKLVAFLSGLATLKPGDIVLTGTPGGVGSARDPQVFMKDGDVVKIEIDKIGALENKVVAENKQK</sequence>
<gene>
    <name evidence="4" type="ORF">M4L89_04270</name>
    <name evidence="5" type="ORF">P1A27_01630</name>
</gene>
<evidence type="ECO:0000313" key="5">
    <source>
        <dbReference type="EMBL" id="MDK9864668.1"/>
    </source>
</evidence>
<dbReference type="GO" id="GO:0016853">
    <property type="term" value="F:isomerase activity"/>
    <property type="evidence" value="ECO:0007669"/>
    <property type="project" value="UniProtKB-ARBA"/>
</dbReference>
<dbReference type="GO" id="GO:0046872">
    <property type="term" value="F:metal ion binding"/>
    <property type="evidence" value="ECO:0007669"/>
    <property type="project" value="UniProtKB-KW"/>
</dbReference>
<comment type="similarity">
    <text evidence="1">Belongs to the FAH family.</text>
</comment>
<dbReference type="PANTHER" id="PTHR42796:SF4">
    <property type="entry name" value="FUMARYLACETOACETATE HYDROLASE DOMAIN-CONTAINING PROTEIN 2A"/>
    <property type="match status" value="1"/>
</dbReference>
<dbReference type="InterPro" id="IPR036663">
    <property type="entry name" value="Fumarylacetoacetase_C_sf"/>
</dbReference>
<dbReference type="Proteomes" id="UP001152422">
    <property type="component" value="Unassembled WGS sequence"/>
</dbReference>
<name>A0A9X4L2V0_9STAP</name>
<evidence type="ECO:0000313" key="6">
    <source>
        <dbReference type="Proteomes" id="UP001152422"/>
    </source>
</evidence>
<organism evidence="4 6">
    <name type="scientific">Staphylococcus equorum</name>
    <dbReference type="NCBI Taxonomy" id="246432"/>
    <lineage>
        <taxon>Bacteria</taxon>
        <taxon>Bacillati</taxon>
        <taxon>Bacillota</taxon>
        <taxon>Bacilli</taxon>
        <taxon>Bacillales</taxon>
        <taxon>Staphylococcaceae</taxon>
        <taxon>Staphylococcus</taxon>
    </lineage>
</organism>
<dbReference type="SUPFAM" id="SSF56529">
    <property type="entry name" value="FAH"/>
    <property type="match status" value="1"/>
</dbReference>
<dbReference type="Gene3D" id="3.90.850.10">
    <property type="entry name" value="Fumarylacetoacetase-like, C-terminal domain"/>
    <property type="match status" value="1"/>
</dbReference>
<dbReference type="EMBL" id="JAMBQA010000002">
    <property type="protein sequence ID" value="MDG0845432.1"/>
    <property type="molecule type" value="Genomic_DNA"/>
</dbReference>
<evidence type="ECO:0000256" key="2">
    <source>
        <dbReference type="ARBA" id="ARBA00022723"/>
    </source>
</evidence>
<dbReference type="Pfam" id="PF01557">
    <property type="entry name" value="FAA_hydrolase"/>
    <property type="match status" value="1"/>
</dbReference>
<dbReference type="RefSeq" id="WP_069818428.1">
    <property type="nucleotide sequence ID" value="NZ_CP065710.1"/>
</dbReference>
<dbReference type="InterPro" id="IPR011234">
    <property type="entry name" value="Fumarylacetoacetase-like_C"/>
</dbReference>
<dbReference type="InterPro" id="IPR051121">
    <property type="entry name" value="FAH"/>
</dbReference>
<accession>A0A9X4L2V0</accession>
<keyword evidence="2" id="KW-0479">Metal-binding</keyword>
<dbReference type="FunFam" id="3.90.850.10:FF:000002">
    <property type="entry name" value="2-hydroxyhepta-2,4-diene-1,7-dioate isomerase"/>
    <property type="match status" value="1"/>
</dbReference>
<evidence type="ECO:0000256" key="1">
    <source>
        <dbReference type="ARBA" id="ARBA00010211"/>
    </source>
</evidence>
<evidence type="ECO:0000313" key="4">
    <source>
        <dbReference type="EMBL" id="MDG0845432.1"/>
    </source>
</evidence>
<reference evidence="5" key="3">
    <citation type="submission" date="2023-03" db="EMBL/GenBank/DDBJ databases">
        <authorList>
            <person name="Vazquez L."/>
            <person name="Rodriguez J."/>
            <person name="Mayo B."/>
            <person name="Florez A.B."/>
        </authorList>
    </citation>
    <scope>NUCLEOTIDE SEQUENCE</scope>
    <source>
        <strain evidence="5">5A3I</strain>
    </source>
</reference>
<protein>
    <submittedName>
        <fullName evidence="4">Fumarylacetoacetate hydrolase family protein</fullName>
    </submittedName>
</protein>
<dbReference type="EMBL" id="JARGCK010000001">
    <property type="protein sequence ID" value="MDK9864668.1"/>
    <property type="molecule type" value="Genomic_DNA"/>
</dbReference>
<keyword evidence="4" id="KW-0378">Hydrolase</keyword>
<keyword evidence="6" id="KW-1185">Reference proteome</keyword>
<dbReference type="AlphaFoldDB" id="A0A9X4L2V0"/>
<proteinExistence type="inferred from homology"/>
<reference evidence="4" key="1">
    <citation type="submission" date="2022-05" db="EMBL/GenBank/DDBJ databases">
        <title>Comparative genomics of Staphylococcus equorum isolates.</title>
        <authorList>
            <person name="Luelf R.H."/>
        </authorList>
    </citation>
    <scope>NUCLEOTIDE SEQUENCE</scope>
    <source>
        <strain evidence="4">TMW 2.2497</strain>
    </source>
</reference>
<reference evidence="5" key="2">
    <citation type="journal article" date="2023" name="Int. J. Mol. Sci.">
        <title>Antibiotic Resistance/Susceptibility Profiles of Staphylococcus equorum Strains from Cheese, and Genome Analysis for Antibiotic Resistance Genes.</title>
        <authorList>
            <person name="Vazquez L."/>
            <person name="Srednik M.E."/>
            <person name="Rodriguez J."/>
            <person name="Florez A.B."/>
            <person name="Mayo B."/>
        </authorList>
    </citation>
    <scope>NUCLEOTIDE SEQUENCE</scope>
    <source>
        <strain evidence="5">5A3I</strain>
    </source>
</reference>
<comment type="caution">
    <text evidence="4">The sequence shown here is derived from an EMBL/GenBank/DDBJ whole genome shotgun (WGS) entry which is preliminary data.</text>
</comment>
<dbReference type="GO" id="GO:0016787">
    <property type="term" value="F:hydrolase activity"/>
    <property type="evidence" value="ECO:0007669"/>
    <property type="project" value="UniProtKB-KW"/>
</dbReference>
<dbReference type="PANTHER" id="PTHR42796">
    <property type="entry name" value="FUMARYLACETOACETATE HYDROLASE DOMAIN-CONTAINING PROTEIN 2A-RELATED"/>
    <property type="match status" value="1"/>
</dbReference>
<evidence type="ECO:0000259" key="3">
    <source>
        <dbReference type="Pfam" id="PF01557"/>
    </source>
</evidence>
<dbReference type="Proteomes" id="UP001174037">
    <property type="component" value="Unassembled WGS sequence"/>
</dbReference>